<dbReference type="STRING" id="1335616.WDC_1390"/>
<accession>A0A0D1A8A1</accession>
<comment type="subunit">
    <text evidence="11">Homodimer.</text>
</comment>
<feature type="binding site" evidence="11">
    <location>
        <position position="35"/>
    </location>
    <ligand>
        <name>ATP</name>
        <dbReference type="ChEBI" id="CHEBI:30616"/>
    </ligand>
</feature>
<dbReference type="HAMAP" id="MF_01263">
    <property type="entry name" value="CCA_bact_type3"/>
    <property type="match status" value="1"/>
</dbReference>
<dbReference type="Pfam" id="PF13735">
    <property type="entry name" value="tRNA_NucTran2_2"/>
    <property type="match status" value="1"/>
</dbReference>
<feature type="binding site" evidence="11">
    <location>
        <position position="165"/>
    </location>
    <ligand>
        <name>ATP</name>
        <dbReference type="ChEBI" id="CHEBI:30616"/>
    </ligand>
</feature>
<feature type="binding site" evidence="11">
    <location>
        <position position="159"/>
    </location>
    <ligand>
        <name>ATP</name>
        <dbReference type="ChEBI" id="CHEBI:30616"/>
    </ligand>
</feature>
<proteinExistence type="inferred from homology"/>
<dbReference type="Proteomes" id="UP000032279">
    <property type="component" value="Unassembled WGS sequence"/>
</dbReference>
<name>A0A0D1A8A1_9LACO</name>
<evidence type="ECO:0000256" key="9">
    <source>
        <dbReference type="ARBA" id="ARBA00022842"/>
    </source>
</evidence>
<comment type="function">
    <text evidence="11">Catalyzes the addition and repair of the essential 3'-terminal CCA sequence in tRNAs without using a nucleic acid template. Adds these three nucleotides in the order of C, C, and A to the tRNA nucleotide-73, using CTP and ATP as substrates and producing inorganic pyrophosphate. tRNA 3'-terminal CCA addition is required both for tRNA processing and repair. Also involved in tRNA surveillance by mediating tandem CCA addition to generate a CCACCA at the 3' terminus of unstable tRNAs. While stable tRNAs receive only 3'-terminal CCA, unstable tRNAs are marked with CCACCA and rapidly degraded.</text>
</comment>
<feature type="binding site" evidence="11">
    <location>
        <position position="162"/>
    </location>
    <ligand>
        <name>CTP</name>
        <dbReference type="ChEBI" id="CHEBI:37563"/>
    </ligand>
</feature>
<evidence type="ECO:0000256" key="7">
    <source>
        <dbReference type="ARBA" id="ARBA00022800"/>
    </source>
</evidence>
<organism evidence="15 16">
    <name type="scientific">Paucilactobacillus wasatchensis</name>
    <dbReference type="NCBI Taxonomy" id="1335616"/>
    <lineage>
        <taxon>Bacteria</taxon>
        <taxon>Bacillati</taxon>
        <taxon>Bacillota</taxon>
        <taxon>Bacilli</taxon>
        <taxon>Lactobacillales</taxon>
        <taxon>Lactobacillaceae</taxon>
        <taxon>Paucilactobacillus</taxon>
    </lineage>
</organism>
<keyword evidence="9 11" id="KW-0460">Magnesium</keyword>
<evidence type="ECO:0000313" key="15">
    <source>
        <dbReference type="EMBL" id="KIS03011.1"/>
    </source>
</evidence>
<dbReference type="OrthoDB" id="9805698at2"/>
<evidence type="ECO:0000259" key="13">
    <source>
        <dbReference type="Pfam" id="PF12627"/>
    </source>
</evidence>
<evidence type="ECO:0000256" key="10">
    <source>
        <dbReference type="ARBA" id="ARBA00022884"/>
    </source>
</evidence>
<dbReference type="EC" id="2.7.7.72" evidence="11"/>
<dbReference type="SUPFAM" id="SSF81301">
    <property type="entry name" value="Nucleotidyltransferase"/>
    <property type="match status" value="1"/>
</dbReference>
<dbReference type="RefSeq" id="WP_044011119.1">
    <property type="nucleotide sequence ID" value="NZ_AWTT01000035.1"/>
</dbReference>
<evidence type="ECO:0000259" key="14">
    <source>
        <dbReference type="Pfam" id="PF13735"/>
    </source>
</evidence>
<dbReference type="InterPro" id="IPR002646">
    <property type="entry name" value="PolA_pol_head_dom"/>
</dbReference>
<evidence type="ECO:0000256" key="11">
    <source>
        <dbReference type="HAMAP-Rule" id="MF_01263"/>
    </source>
</evidence>
<dbReference type="GO" id="GO:0001680">
    <property type="term" value="P:tRNA 3'-terminal CCA addition"/>
    <property type="evidence" value="ECO:0007669"/>
    <property type="project" value="UniProtKB-UniRule"/>
</dbReference>
<evidence type="ECO:0000259" key="12">
    <source>
        <dbReference type="Pfam" id="PF01743"/>
    </source>
</evidence>
<dbReference type="PATRIC" id="fig|1335616.4.peg.1393"/>
<feature type="binding site" evidence="11">
    <location>
        <position position="47"/>
    </location>
    <ligand>
        <name>Mg(2+)</name>
        <dbReference type="ChEBI" id="CHEBI:18420"/>
    </ligand>
</feature>
<feature type="domain" description="tRNA nucleotidyltransferase/poly(A) polymerase RNA and SrmB- binding" evidence="13">
    <location>
        <begin position="174"/>
        <end position="233"/>
    </location>
</feature>
<feature type="binding site" evidence="11">
    <location>
        <position position="116"/>
    </location>
    <ligand>
        <name>CTP</name>
        <dbReference type="ChEBI" id="CHEBI:37563"/>
    </ligand>
</feature>
<dbReference type="Gene3D" id="3.30.460.10">
    <property type="entry name" value="Beta Polymerase, domain 2"/>
    <property type="match status" value="1"/>
</dbReference>
<feature type="binding site" evidence="11">
    <location>
        <position position="168"/>
    </location>
    <ligand>
        <name>ATP</name>
        <dbReference type="ChEBI" id="CHEBI:30616"/>
    </ligand>
</feature>
<keyword evidence="2 11" id="KW-0808">Transferase</keyword>
<feature type="binding site" evidence="11">
    <location>
        <position position="45"/>
    </location>
    <ligand>
        <name>Mg(2+)</name>
        <dbReference type="ChEBI" id="CHEBI:18420"/>
    </ligand>
</feature>
<dbReference type="Gene3D" id="1.10.246.80">
    <property type="match status" value="1"/>
</dbReference>
<dbReference type="InterPro" id="IPR032828">
    <property type="entry name" value="PolyA_RNA-bd"/>
</dbReference>
<feature type="binding site" evidence="11">
    <location>
        <position position="35"/>
    </location>
    <ligand>
        <name>CTP</name>
        <dbReference type="ChEBI" id="CHEBI:37563"/>
    </ligand>
</feature>
<dbReference type="InterPro" id="IPR050264">
    <property type="entry name" value="Bact_CCA-adding_enz_type3_sf"/>
</dbReference>
<dbReference type="GO" id="GO:0005524">
    <property type="term" value="F:ATP binding"/>
    <property type="evidence" value="ECO:0007669"/>
    <property type="project" value="UniProtKB-UniRule"/>
</dbReference>
<dbReference type="GO" id="GO:0042245">
    <property type="term" value="P:RNA repair"/>
    <property type="evidence" value="ECO:0007669"/>
    <property type="project" value="UniProtKB-KW"/>
</dbReference>
<dbReference type="AlphaFoldDB" id="A0A0D1A8A1"/>
<comment type="caution">
    <text evidence="15">The sequence shown here is derived from an EMBL/GenBank/DDBJ whole genome shotgun (WGS) entry which is preliminary data.</text>
</comment>
<keyword evidence="8 11" id="KW-0067">ATP-binding</keyword>
<dbReference type="InterPro" id="IPR043519">
    <property type="entry name" value="NT_sf"/>
</dbReference>
<dbReference type="EMBL" id="AWTT01000035">
    <property type="protein sequence ID" value="KIS03011.1"/>
    <property type="molecule type" value="Genomic_DNA"/>
</dbReference>
<keyword evidence="5 11" id="KW-0479">Metal-binding</keyword>
<comment type="catalytic activity">
    <reaction evidence="11">
        <text>a tRNA precursor + 2 CTP + ATP = a tRNA with a 3' CCA end + 3 diphosphate</text>
        <dbReference type="Rhea" id="RHEA:14433"/>
        <dbReference type="Rhea" id="RHEA-COMP:10465"/>
        <dbReference type="Rhea" id="RHEA-COMP:10468"/>
        <dbReference type="ChEBI" id="CHEBI:30616"/>
        <dbReference type="ChEBI" id="CHEBI:33019"/>
        <dbReference type="ChEBI" id="CHEBI:37563"/>
        <dbReference type="ChEBI" id="CHEBI:74896"/>
        <dbReference type="ChEBI" id="CHEBI:83071"/>
        <dbReference type="EC" id="2.7.7.72"/>
    </reaction>
</comment>
<dbReference type="PANTHER" id="PTHR46173">
    <property type="entry name" value="CCA TRNA NUCLEOTIDYLTRANSFERASE 1, MITOCHONDRIAL"/>
    <property type="match status" value="1"/>
</dbReference>
<keyword evidence="4 11" id="KW-0548">Nucleotidyltransferase</keyword>
<dbReference type="SUPFAM" id="SSF81891">
    <property type="entry name" value="Poly A polymerase C-terminal region-like"/>
    <property type="match status" value="1"/>
</dbReference>
<feature type="binding site" evidence="11">
    <location>
        <position position="116"/>
    </location>
    <ligand>
        <name>ATP</name>
        <dbReference type="ChEBI" id="CHEBI:30616"/>
    </ligand>
</feature>
<gene>
    <name evidence="11" type="primary">cca</name>
    <name evidence="15" type="ORF">WDC_1390</name>
</gene>
<dbReference type="NCBIfam" id="NF009814">
    <property type="entry name" value="PRK13299.1"/>
    <property type="match status" value="1"/>
</dbReference>
<feature type="binding site" evidence="11">
    <location>
        <position position="168"/>
    </location>
    <ligand>
        <name>CTP</name>
        <dbReference type="ChEBI" id="CHEBI:37563"/>
    </ligand>
</feature>
<dbReference type="CDD" id="cd05398">
    <property type="entry name" value="NT_ClassII-CCAase"/>
    <property type="match status" value="1"/>
</dbReference>
<dbReference type="GO" id="GO:0000287">
    <property type="term" value="F:magnesium ion binding"/>
    <property type="evidence" value="ECO:0007669"/>
    <property type="project" value="UniProtKB-UniRule"/>
</dbReference>
<evidence type="ECO:0000256" key="6">
    <source>
        <dbReference type="ARBA" id="ARBA00022741"/>
    </source>
</evidence>
<comment type="catalytic activity">
    <reaction evidence="11">
        <text>a tRNA with a 3' CCA end + 2 CTP + ATP = a tRNA with a 3' CCACCA end + 3 diphosphate</text>
        <dbReference type="Rhea" id="RHEA:76235"/>
        <dbReference type="Rhea" id="RHEA-COMP:10468"/>
        <dbReference type="Rhea" id="RHEA-COMP:18655"/>
        <dbReference type="ChEBI" id="CHEBI:30616"/>
        <dbReference type="ChEBI" id="CHEBI:33019"/>
        <dbReference type="ChEBI" id="CHEBI:37563"/>
        <dbReference type="ChEBI" id="CHEBI:83071"/>
        <dbReference type="ChEBI" id="CHEBI:195187"/>
    </reaction>
</comment>
<comment type="miscellaneous">
    <text evidence="11">A single active site specifically recognizes both ATP and CTP and is responsible for their addition.</text>
</comment>
<feature type="binding site" evidence="11">
    <location>
        <position position="165"/>
    </location>
    <ligand>
        <name>CTP</name>
        <dbReference type="ChEBI" id="CHEBI:37563"/>
    </ligand>
</feature>
<feature type="domain" description="CCA-adding enzyme C-terminal" evidence="14">
    <location>
        <begin position="251"/>
        <end position="395"/>
    </location>
</feature>
<evidence type="ECO:0000313" key="16">
    <source>
        <dbReference type="Proteomes" id="UP000032279"/>
    </source>
</evidence>
<comment type="similarity">
    <text evidence="11">Belongs to the tRNA nucleotidyltransferase/poly(A) polymerase family. Bacterial CCA-adding enzyme type 3 subfamily.</text>
</comment>
<evidence type="ECO:0000256" key="5">
    <source>
        <dbReference type="ARBA" id="ARBA00022723"/>
    </source>
</evidence>
<keyword evidence="7 11" id="KW-0692">RNA repair</keyword>
<evidence type="ECO:0000256" key="2">
    <source>
        <dbReference type="ARBA" id="ARBA00022679"/>
    </source>
</evidence>
<dbReference type="Pfam" id="PF01743">
    <property type="entry name" value="PolyA_pol"/>
    <property type="match status" value="1"/>
</dbReference>
<feature type="binding site" evidence="11">
    <location>
        <position position="159"/>
    </location>
    <ligand>
        <name>CTP</name>
        <dbReference type="ChEBI" id="CHEBI:37563"/>
    </ligand>
</feature>
<protein>
    <recommendedName>
        <fullName evidence="11">CCA-adding enzyme</fullName>
        <ecNumber evidence="11">2.7.7.72</ecNumber>
    </recommendedName>
    <alternativeName>
        <fullName evidence="11">CCA tRNA nucleotidyltransferase</fullName>
    </alternativeName>
    <alternativeName>
        <fullName evidence="11">tRNA CCA-pyrophosphorylase</fullName>
    </alternativeName>
    <alternativeName>
        <fullName evidence="11">tRNA adenylyl-/cytidylyl- transferase</fullName>
    </alternativeName>
    <alternativeName>
        <fullName evidence="11">tRNA nucleotidyltransferase</fullName>
    </alternativeName>
    <alternativeName>
        <fullName evidence="11">tRNA-NT</fullName>
    </alternativeName>
</protein>
<dbReference type="Gene3D" id="1.10.110.30">
    <property type="match status" value="1"/>
</dbReference>
<dbReference type="GO" id="GO:0004810">
    <property type="term" value="F:CCA tRNA nucleotidyltransferase activity"/>
    <property type="evidence" value="ECO:0007669"/>
    <property type="project" value="UniProtKB-UniRule"/>
</dbReference>
<evidence type="ECO:0000256" key="3">
    <source>
        <dbReference type="ARBA" id="ARBA00022694"/>
    </source>
</evidence>
<dbReference type="Gene3D" id="1.20.58.560">
    <property type="match status" value="1"/>
</dbReference>
<dbReference type="GO" id="GO:0160016">
    <property type="term" value="F:CCACCA tRNA nucleotidyltransferase activity"/>
    <property type="evidence" value="ECO:0007669"/>
    <property type="project" value="RHEA"/>
</dbReference>
<evidence type="ECO:0000256" key="1">
    <source>
        <dbReference type="ARBA" id="ARBA00001946"/>
    </source>
</evidence>
<dbReference type="InterPro" id="IPR032810">
    <property type="entry name" value="CCA-adding_enz_C"/>
</dbReference>
<feature type="binding site" evidence="11">
    <location>
        <position position="162"/>
    </location>
    <ligand>
        <name>ATP</name>
        <dbReference type="ChEBI" id="CHEBI:30616"/>
    </ligand>
</feature>
<reference evidence="15 16" key="1">
    <citation type="submission" date="2013-08" db="EMBL/GenBank/DDBJ databases">
        <title>Lactobacillus wasatchii sp. WDC04, a late gas producing bacteria isolated from aged chedder cheese.</title>
        <authorList>
            <person name="Oberg C.J."/>
            <person name="Culumber M."/>
            <person name="McMahon D.J."/>
            <person name="Broadbent J.R."/>
            <person name="Oberg T.S."/>
            <person name="Ortaki F."/>
        </authorList>
    </citation>
    <scope>NUCLEOTIDE SEQUENCE [LARGE SCALE GENOMIC DNA]</scope>
    <source>
        <strain evidence="15 16">WDC04</strain>
    </source>
</reference>
<dbReference type="InterPro" id="IPR023068">
    <property type="entry name" value="CCA-adding_enz_firmicutes"/>
</dbReference>
<dbReference type="PANTHER" id="PTHR46173:SF1">
    <property type="entry name" value="CCA TRNA NUCLEOTIDYLTRANSFERASE 1, MITOCHONDRIAL"/>
    <property type="match status" value="1"/>
</dbReference>
<comment type="cofactor">
    <cofactor evidence="1 11">
        <name>Mg(2+)</name>
        <dbReference type="ChEBI" id="CHEBI:18420"/>
    </cofactor>
</comment>
<keyword evidence="10 11" id="KW-0694">RNA-binding</keyword>
<feature type="domain" description="Poly A polymerase head" evidence="12">
    <location>
        <begin position="27"/>
        <end position="147"/>
    </location>
</feature>
<evidence type="ECO:0000256" key="4">
    <source>
        <dbReference type="ARBA" id="ARBA00022695"/>
    </source>
</evidence>
<feature type="binding site" evidence="11">
    <location>
        <position position="32"/>
    </location>
    <ligand>
        <name>CTP</name>
        <dbReference type="ChEBI" id="CHEBI:37563"/>
    </ligand>
</feature>
<feature type="binding site" evidence="11">
    <location>
        <position position="32"/>
    </location>
    <ligand>
        <name>ATP</name>
        <dbReference type="ChEBI" id="CHEBI:30616"/>
    </ligand>
</feature>
<sequence length="403" mass="45319">MIIKKLPVEFERARVIMQQIEAAGFEAYFVGGSVRDTISGNLIHDVDIASSAYPEEIKKIFTHTVDTGIDHGTVMVLDHGEGYEVTTFRTESGYQDFRRPDSVTFVRSLSEDLKRRDFTINALAMRENGEVIDLFNGLKDLKNGVIRAVGTPQQRFHEDALRMMRAARFASQLDFKIESKTMAGIEANAPLLAKIAVERTRVELEKLFLGQNPADGIEVFVTTGLFKYCPMLAPFEADLRQLATLSEWNLSLSTEVWALLSYTFYFQNKQIGQFLRAWKTSNQVINDTVQIVRAVTEILEEEQSPMMLFQTGRDRLVSANKIALLFGGELQTNDILAHYDALPIKNKSELKIDGKQLLQETELQPGPQLGTILMQLEQAVVNGTIDNQHGLLIEAARKMAKEG</sequence>
<dbReference type="GO" id="GO:0000049">
    <property type="term" value="F:tRNA binding"/>
    <property type="evidence" value="ECO:0007669"/>
    <property type="project" value="UniProtKB-UniRule"/>
</dbReference>
<keyword evidence="16" id="KW-1185">Reference proteome</keyword>
<evidence type="ECO:0000256" key="8">
    <source>
        <dbReference type="ARBA" id="ARBA00022840"/>
    </source>
</evidence>
<keyword evidence="3 11" id="KW-0819">tRNA processing</keyword>
<keyword evidence="6 11" id="KW-0547">Nucleotide-binding</keyword>
<dbReference type="Pfam" id="PF12627">
    <property type="entry name" value="PolyA_pol_RNAbd"/>
    <property type="match status" value="1"/>
</dbReference>